<dbReference type="OMA" id="TNWPFSS"/>
<reference evidence="2" key="1">
    <citation type="journal article" date="2009" name="Nature">
        <title>Genome sequence and analysis of the Irish potato famine pathogen Phytophthora infestans.</title>
        <authorList>
            <consortium name="The Broad Institute Genome Sequencing Platform"/>
            <person name="Haas B.J."/>
            <person name="Kamoun S."/>
            <person name="Zody M.C."/>
            <person name="Jiang R.H."/>
            <person name="Handsaker R.E."/>
            <person name="Cano L.M."/>
            <person name="Grabherr M."/>
            <person name="Kodira C.D."/>
            <person name="Raffaele S."/>
            <person name="Torto-Alalibo T."/>
            <person name="Bozkurt T.O."/>
            <person name="Ah-Fong A.M."/>
            <person name="Alvarado L."/>
            <person name="Anderson V.L."/>
            <person name="Armstrong M.R."/>
            <person name="Avrova A."/>
            <person name="Baxter L."/>
            <person name="Beynon J."/>
            <person name="Boevink P.C."/>
            <person name="Bollmann S.R."/>
            <person name="Bos J.I."/>
            <person name="Bulone V."/>
            <person name="Cai G."/>
            <person name="Cakir C."/>
            <person name="Carrington J.C."/>
            <person name="Chawner M."/>
            <person name="Conti L."/>
            <person name="Costanzo S."/>
            <person name="Ewan R."/>
            <person name="Fahlgren N."/>
            <person name="Fischbach M.A."/>
            <person name="Fugelstad J."/>
            <person name="Gilroy E.M."/>
            <person name="Gnerre S."/>
            <person name="Green P.J."/>
            <person name="Grenville-Briggs L.J."/>
            <person name="Griffith J."/>
            <person name="Grunwald N.J."/>
            <person name="Horn K."/>
            <person name="Horner N.R."/>
            <person name="Hu C.H."/>
            <person name="Huitema E."/>
            <person name="Jeong D.H."/>
            <person name="Jones A.M."/>
            <person name="Jones J.D."/>
            <person name="Jones R.W."/>
            <person name="Karlsson E.K."/>
            <person name="Kunjeti S.G."/>
            <person name="Lamour K."/>
            <person name="Liu Z."/>
            <person name="Ma L."/>
            <person name="Maclean D."/>
            <person name="Chibucos M.C."/>
            <person name="McDonald H."/>
            <person name="McWalters J."/>
            <person name="Meijer H.J."/>
            <person name="Morgan W."/>
            <person name="Morris P.F."/>
            <person name="Munro C.A."/>
            <person name="O'Neill K."/>
            <person name="Ospina-Giraldo M."/>
            <person name="Pinzon A."/>
            <person name="Pritchard L."/>
            <person name="Ramsahoye B."/>
            <person name="Ren Q."/>
            <person name="Restrepo S."/>
            <person name="Roy S."/>
            <person name="Sadanandom A."/>
            <person name="Savidor A."/>
            <person name="Schornack S."/>
            <person name="Schwartz D.C."/>
            <person name="Schumann U.D."/>
            <person name="Schwessinger B."/>
            <person name="Seyer L."/>
            <person name="Sharpe T."/>
            <person name="Silvar C."/>
            <person name="Song J."/>
            <person name="Studholme D.J."/>
            <person name="Sykes S."/>
            <person name="Thines M."/>
            <person name="van de Vondervoort P.J."/>
            <person name="Phuntumart V."/>
            <person name="Wawra S."/>
            <person name="Weide R."/>
            <person name="Win J."/>
            <person name="Young C."/>
            <person name="Zhou S."/>
            <person name="Fry W."/>
            <person name="Meyers B.C."/>
            <person name="van West P."/>
            <person name="Ristaino J."/>
            <person name="Govers F."/>
            <person name="Birch P.R."/>
            <person name="Whisson S.C."/>
            <person name="Judelson H.S."/>
            <person name="Nusbaum C."/>
        </authorList>
    </citation>
    <scope>NUCLEOTIDE SEQUENCE [LARGE SCALE GENOMIC DNA]</scope>
    <source>
        <strain evidence="2">T30-4</strain>
    </source>
</reference>
<dbReference type="InParanoid" id="D0P3W6"/>
<proteinExistence type="predicted"/>
<protein>
    <submittedName>
        <fullName evidence="1">Uncharacterized protein</fullName>
    </submittedName>
</protein>
<accession>D0P3W6</accession>
<organism evidence="1 2">
    <name type="scientific">Phytophthora infestans (strain T30-4)</name>
    <name type="common">Potato late blight agent</name>
    <dbReference type="NCBI Taxonomy" id="403677"/>
    <lineage>
        <taxon>Eukaryota</taxon>
        <taxon>Sar</taxon>
        <taxon>Stramenopiles</taxon>
        <taxon>Oomycota</taxon>
        <taxon>Peronosporomycetes</taxon>
        <taxon>Peronosporales</taxon>
        <taxon>Peronosporaceae</taxon>
        <taxon>Phytophthora</taxon>
    </lineage>
</organism>
<sequence>MMLSGVIIRNCSFSFSSACETRAIFRRSSTLMGVAACCCLLAVSTSTRVSMLLVVSSPPSSAMLLDTQMYPLVPRITSMPMPGSVAMCCFILFTNGAATATNWPFSSLP</sequence>
<dbReference type="RefSeq" id="XP_002895006.1">
    <property type="nucleotide sequence ID" value="XM_002894960.1"/>
</dbReference>
<evidence type="ECO:0000313" key="1">
    <source>
        <dbReference type="EMBL" id="EEY62097.1"/>
    </source>
</evidence>
<dbReference type="VEuPathDB" id="FungiDB:PITG_21196"/>
<dbReference type="HOGENOM" id="CLU_138946_0_0_1"/>
<gene>
    <name evidence="1" type="ORF">PITG_21196</name>
</gene>
<dbReference type="eggNOG" id="ENOG502ST7U">
    <property type="taxonomic scope" value="Eukaryota"/>
</dbReference>
<dbReference type="KEGG" id="pif:PITG_21196"/>
<dbReference type="Proteomes" id="UP000006643">
    <property type="component" value="Unassembled WGS sequence"/>
</dbReference>
<dbReference type="EMBL" id="DS028437">
    <property type="protein sequence ID" value="EEY62097.1"/>
    <property type="molecule type" value="Genomic_DNA"/>
</dbReference>
<name>D0P3W6_PHYIT</name>
<dbReference type="GeneID" id="9463312"/>
<dbReference type="AlphaFoldDB" id="D0P3W6"/>
<evidence type="ECO:0000313" key="2">
    <source>
        <dbReference type="Proteomes" id="UP000006643"/>
    </source>
</evidence>
<keyword evidence="2" id="KW-1185">Reference proteome</keyword>